<proteinExistence type="predicted"/>
<dbReference type="SUPFAM" id="SSF63411">
    <property type="entry name" value="LuxS/MPP-like metallohydrolase"/>
    <property type="match status" value="1"/>
</dbReference>
<sequence>MDREEIDGVQVVQRHQPGMSAASLTFGCGARDEEIDSIGLNHLVLHLVDWAELRVPDEYSDDTWTNETAFLAAGPPEQVAERLTDICAAVSDLPPDDLADAVAALKPDSRYVENIDEGLLDPWGSLLSRRYGPHGHGLSRWPAMDYGLFTADEIRRHVQRFFTTGNAVLAMTAEAPGSMRLRLPAGPRVTRGTPLVNHQIGPIWYADQVRGVALAVGAEPSAEAVLLMWALRKRVVEAVFAAGIAEHTEFVSAIVDSTRHELGLRVVPEHGRKGKNFDAAVAAELLWAELRRLVDDGLDRAEIADLLPTEDVETPAALEPIFERTDWMRPIQQLEPVIHRELFGTGEHRLSDSPAELAELSPAAARDVLSGWLSSAMIVVPYESTPNLPGATEKPCPSTRFVPAGEVVRPTFRKRFGNKGSLVIGTDAISTVDGDGNVHTVPLSEALVAERYGGIWLAHIGHGCVTNISDFADAADKLRSVLPPRRFRRAASRLSTRV</sequence>
<dbReference type="PROSITE" id="PS51257">
    <property type="entry name" value="PROKAR_LIPOPROTEIN"/>
    <property type="match status" value="1"/>
</dbReference>
<gene>
    <name evidence="1" type="ORF">ACFQGL_16855</name>
</gene>
<dbReference type="InterPro" id="IPR011249">
    <property type="entry name" value="Metalloenz_LuxS/M16"/>
</dbReference>
<dbReference type="RefSeq" id="WP_377512763.1">
    <property type="nucleotide sequence ID" value="NZ_JBHSQS010000009.1"/>
</dbReference>
<reference evidence="2" key="1">
    <citation type="journal article" date="2019" name="Int. J. Syst. Evol. Microbiol.">
        <title>The Global Catalogue of Microorganisms (GCM) 10K type strain sequencing project: providing services to taxonomists for standard genome sequencing and annotation.</title>
        <authorList>
            <consortium name="The Broad Institute Genomics Platform"/>
            <consortium name="The Broad Institute Genome Sequencing Center for Infectious Disease"/>
            <person name="Wu L."/>
            <person name="Ma J."/>
        </authorList>
    </citation>
    <scope>NUCLEOTIDE SEQUENCE [LARGE SCALE GENOMIC DNA]</scope>
    <source>
        <strain evidence="2">CGMCC 4.7144</strain>
    </source>
</reference>
<evidence type="ECO:0000313" key="2">
    <source>
        <dbReference type="Proteomes" id="UP001596226"/>
    </source>
</evidence>
<dbReference type="EMBL" id="JBHSQS010000009">
    <property type="protein sequence ID" value="MFC5925014.1"/>
    <property type="molecule type" value="Genomic_DNA"/>
</dbReference>
<name>A0ABW1H980_9ACTN</name>
<evidence type="ECO:0000313" key="1">
    <source>
        <dbReference type="EMBL" id="MFC5925014.1"/>
    </source>
</evidence>
<protein>
    <submittedName>
        <fullName evidence="1">Uncharacterized protein</fullName>
    </submittedName>
</protein>
<comment type="caution">
    <text evidence="1">The sequence shown here is derived from an EMBL/GenBank/DDBJ whole genome shotgun (WGS) entry which is preliminary data.</text>
</comment>
<accession>A0ABW1H980</accession>
<dbReference type="Proteomes" id="UP001596226">
    <property type="component" value="Unassembled WGS sequence"/>
</dbReference>
<organism evidence="1 2">
    <name type="scientific">Micromonospora vulcania</name>
    <dbReference type="NCBI Taxonomy" id="1441873"/>
    <lineage>
        <taxon>Bacteria</taxon>
        <taxon>Bacillati</taxon>
        <taxon>Actinomycetota</taxon>
        <taxon>Actinomycetes</taxon>
        <taxon>Micromonosporales</taxon>
        <taxon>Micromonosporaceae</taxon>
        <taxon>Micromonospora</taxon>
    </lineage>
</organism>
<keyword evidence="2" id="KW-1185">Reference proteome</keyword>